<evidence type="ECO:0000313" key="2">
    <source>
        <dbReference type="RefSeq" id="XP_028345740.1"/>
    </source>
</evidence>
<gene>
    <name evidence="2 3" type="primary">LOC114486304</name>
</gene>
<dbReference type="GeneID" id="114486304"/>
<sequence>MLQSFIQPRMLQIFTKYQSYVRHCFRSTGYSSGQLTKISALRQETKLETAHLPVALSPSRKSLHSGKSTKTGCQDPKEKECICGAGGSSGGVTALGTLARSSAVTPGSAAWPWLPNTGSAAALRRPPATAPTEIQCQGLFSQNWHHPRTLIWFGQQRTWIQRTGQDWPKPVMAPCSLLSVTGLWEGMGPCWSVRYDGKSAGERFSLVKGGTEKSLCSITSLALCFKHYHVMPVMELCTC</sequence>
<organism evidence="1 3">
    <name type="scientific">Physeter macrocephalus</name>
    <name type="common">Sperm whale</name>
    <name type="synonym">Physeter catodon</name>
    <dbReference type="NCBI Taxonomy" id="9755"/>
    <lineage>
        <taxon>Eukaryota</taxon>
        <taxon>Metazoa</taxon>
        <taxon>Chordata</taxon>
        <taxon>Craniata</taxon>
        <taxon>Vertebrata</taxon>
        <taxon>Euteleostomi</taxon>
        <taxon>Mammalia</taxon>
        <taxon>Eutheria</taxon>
        <taxon>Laurasiatheria</taxon>
        <taxon>Artiodactyla</taxon>
        <taxon>Whippomorpha</taxon>
        <taxon>Cetacea</taxon>
        <taxon>Odontoceti</taxon>
        <taxon>Physeteridae</taxon>
        <taxon>Physeter</taxon>
    </lineage>
</organism>
<evidence type="ECO:0000313" key="3">
    <source>
        <dbReference type="RefSeq" id="XP_028345744.1"/>
    </source>
</evidence>
<dbReference type="AlphaFoldDB" id="A0A455BPD5"/>
<dbReference type="KEGG" id="pcad:114486304"/>
<name>A0A455BPD5_PHYMC</name>
<keyword evidence="1" id="KW-1185">Reference proteome</keyword>
<proteinExistence type="predicted"/>
<dbReference type="Proteomes" id="UP000248484">
    <property type="component" value="Chromosome 5"/>
</dbReference>
<dbReference type="RefSeq" id="XP_028345740.1">
    <property type="nucleotide sequence ID" value="XM_028489939.2"/>
</dbReference>
<evidence type="ECO:0000313" key="1">
    <source>
        <dbReference type="Proteomes" id="UP000248484"/>
    </source>
</evidence>
<reference evidence="2 3" key="1">
    <citation type="submission" date="2025-04" db="UniProtKB">
        <authorList>
            <consortium name="RefSeq"/>
        </authorList>
    </citation>
    <scope>IDENTIFICATION</scope>
    <source>
        <tissue evidence="2 3">Muscle</tissue>
    </source>
</reference>
<dbReference type="RefSeq" id="XP_028345744.1">
    <property type="nucleotide sequence ID" value="XM_028489943.2"/>
</dbReference>
<accession>A0A455BPD5</accession>
<protein>
    <submittedName>
        <fullName evidence="2 3">Uncharacterized protein</fullName>
    </submittedName>
</protein>